<dbReference type="EMBL" id="CAEZTL010000133">
    <property type="protein sequence ID" value="CAB4577066.1"/>
    <property type="molecule type" value="Genomic_DNA"/>
</dbReference>
<evidence type="ECO:0000256" key="1">
    <source>
        <dbReference type="SAM" id="MobiDB-lite"/>
    </source>
</evidence>
<feature type="compositionally biased region" description="Acidic residues" evidence="1">
    <location>
        <begin position="29"/>
        <end position="38"/>
    </location>
</feature>
<evidence type="ECO:0000313" key="2">
    <source>
        <dbReference type="EMBL" id="CAB4577066.1"/>
    </source>
</evidence>
<organism evidence="2">
    <name type="scientific">freshwater metagenome</name>
    <dbReference type="NCBI Taxonomy" id="449393"/>
    <lineage>
        <taxon>unclassified sequences</taxon>
        <taxon>metagenomes</taxon>
        <taxon>ecological metagenomes</taxon>
    </lineage>
</organism>
<accession>A0A6J6EME7</accession>
<feature type="region of interest" description="Disordered" evidence="1">
    <location>
        <begin position="16"/>
        <end position="38"/>
    </location>
</feature>
<reference evidence="2" key="1">
    <citation type="submission" date="2020-05" db="EMBL/GenBank/DDBJ databases">
        <authorList>
            <person name="Chiriac C."/>
            <person name="Salcher M."/>
            <person name="Ghai R."/>
            <person name="Kavagutti S V."/>
        </authorList>
    </citation>
    <scope>NUCLEOTIDE SEQUENCE</scope>
</reference>
<gene>
    <name evidence="2" type="ORF">UFOPK1683_01012</name>
</gene>
<protein>
    <submittedName>
        <fullName evidence="2">Unannotated protein</fullName>
    </submittedName>
</protein>
<name>A0A6J6EME7_9ZZZZ</name>
<proteinExistence type="predicted"/>
<dbReference type="AlphaFoldDB" id="A0A6J6EME7"/>
<sequence length="38" mass="4574">MSSWEDHEQLLDDQYLMESIEEDQKLEAGDLDEEEDEE</sequence>